<keyword evidence="2" id="KW-0812">Transmembrane</keyword>
<proteinExistence type="inferred from homology"/>
<dbReference type="EMBL" id="CP030057">
    <property type="protein sequence ID" value="QOZ60151.1"/>
    <property type="molecule type" value="Genomic_DNA"/>
</dbReference>
<dbReference type="Pfam" id="PF02630">
    <property type="entry name" value="SCO1-SenC"/>
    <property type="match status" value="1"/>
</dbReference>
<keyword evidence="3" id="KW-0732">Signal</keyword>
<dbReference type="Proteomes" id="UP000625079">
    <property type="component" value="Unassembled WGS sequence"/>
</dbReference>
<keyword evidence="2" id="KW-1133">Transmembrane helix</keyword>
<dbReference type="InterPro" id="IPR003782">
    <property type="entry name" value="SCO1/SenC"/>
</dbReference>
<dbReference type="CDD" id="cd02968">
    <property type="entry name" value="SCO"/>
    <property type="match status" value="1"/>
</dbReference>
<evidence type="ECO:0000256" key="3">
    <source>
        <dbReference type="SAM" id="SignalP"/>
    </source>
</evidence>
<evidence type="ECO:0000313" key="5">
    <source>
        <dbReference type="EMBL" id="QOZ60151.1"/>
    </source>
</evidence>
<evidence type="ECO:0000313" key="6">
    <source>
        <dbReference type="Proteomes" id="UP000593880"/>
    </source>
</evidence>
<dbReference type="AlphaFoldDB" id="A0A410V608"/>
<name>A0A410V608_9BRAD</name>
<evidence type="ECO:0000313" key="4">
    <source>
        <dbReference type="EMBL" id="GGI26758.1"/>
    </source>
</evidence>
<gene>
    <name evidence="4" type="ORF">GCM10010987_40980</name>
    <name evidence="5" type="ORF">XH86_16545</name>
</gene>
<feature type="transmembrane region" description="Helical" evidence="2">
    <location>
        <begin position="227"/>
        <end position="248"/>
    </location>
</feature>
<feature type="signal peptide" evidence="3">
    <location>
        <begin position="1"/>
        <end position="19"/>
    </location>
</feature>
<keyword evidence="6" id="KW-1185">Reference proteome</keyword>
<dbReference type="InterPro" id="IPR036249">
    <property type="entry name" value="Thioredoxin-like_sf"/>
</dbReference>
<reference evidence="4" key="3">
    <citation type="submission" date="2022-12" db="EMBL/GenBank/DDBJ databases">
        <authorList>
            <person name="Sun Q."/>
            <person name="Zhou Y."/>
        </authorList>
    </citation>
    <scope>NUCLEOTIDE SEQUENCE</scope>
    <source>
        <strain evidence="4">CGMCC 1.15034</strain>
    </source>
</reference>
<dbReference type="Gene3D" id="3.40.30.10">
    <property type="entry name" value="Glutaredoxin"/>
    <property type="match status" value="1"/>
</dbReference>
<evidence type="ECO:0000313" key="7">
    <source>
        <dbReference type="Proteomes" id="UP000625079"/>
    </source>
</evidence>
<feature type="chain" id="PRO_5044601157" evidence="3">
    <location>
        <begin position="20"/>
        <end position="257"/>
    </location>
</feature>
<organism evidence="4 7">
    <name type="scientific">Bradyrhizobium guangdongense</name>
    <dbReference type="NCBI Taxonomy" id="1325090"/>
    <lineage>
        <taxon>Bacteria</taxon>
        <taxon>Pseudomonadati</taxon>
        <taxon>Pseudomonadota</taxon>
        <taxon>Alphaproteobacteria</taxon>
        <taxon>Hyphomicrobiales</taxon>
        <taxon>Nitrobacteraceae</taxon>
        <taxon>Bradyrhizobium</taxon>
    </lineage>
</organism>
<reference evidence="5 6" key="2">
    <citation type="submission" date="2018-06" db="EMBL/GenBank/DDBJ databases">
        <title>Comparative genomics of rhizobia nodulating Arachis hypogaea in China.</title>
        <authorList>
            <person name="Li Y."/>
        </authorList>
    </citation>
    <scope>NUCLEOTIDE SEQUENCE [LARGE SCALE GENOMIC DNA]</scope>
    <source>
        <strain evidence="5 6">CCBAU 51658</strain>
    </source>
</reference>
<dbReference type="RefSeq" id="WP_128965744.1">
    <property type="nucleotide sequence ID" value="NZ_BMHC01000009.1"/>
</dbReference>
<dbReference type="OrthoDB" id="9786756at2"/>
<reference evidence="4" key="1">
    <citation type="journal article" date="2014" name="Int. J. Syst. Evol. Microbiol.">
        <title>Complete genome sequence of Corynebacterium casei LMG S-19264T (=DSM 44701T), isolated from a smear-ripened cheese.</title>
        <authorList>
            <consortium name="US DOE Joint Genome Institute (JGI-PGF)"/>
            <person name="Walter F."/>
            <person name="Albersmeier A."/>
            <person name="Kalinowski J."/>
            <person name="Ruckert C."/>
        </authorList>
    </citation>
    <scope>NUCLEOTIDE SEQUENCE</scope>
    <source>
        <strain evidence="4">CGMCC 1.15034</strain>
    </source>
</reference>
<sequence length="257" mass="27050">MKRAILLLMLALWPSLARAGLTEQQIRRVGFDPLAGAHVPLSLTFTDLDGRQVSVREAINGRPTLLIPADFTCQQICGPALTIASSALRQTGLTPGRDYSLVIVGIDPRDGIDDARRFTQGQIGDAGTAVLTGSRETIAALLDAIGYHTEVDGDDDAIAHPAAFVTLAPDGRLVRALSSLALQPGDLRLALLEAGNGRNGGLAGRIALLCYGFDAVHGIYTSRITTVLQIFGAGTVVVMAGLIGLMLMRSRRRGASA</sequence>
<evidence type="ECO:0000256" key="1">
    <source>
        <dbReference type="ARBA" id="ARBA00010996"/>
    </source>
</evidence>
<protein>
    <submittedName>
        <fullName evidence="5">SCO family protein</fullName>
    </submittedName>
</protein>
<keyword evidence="2" id="KW-0472">Membrane</keyword>
<evidence type="ECO:0000256" key="2">
    <source>
        <dbReference type="SAM" id="Phobius"/>
    </source>
</evidence>
<accession>A0A410V608</accession>
<dbReference type="SUPFAM" id="SSF52833">
    <property type="entry name" value="Thioredoxin-like"/>
    <property type="match status" value="1"/>
</dbReference>
<dbReference type="EMBL" id="BMHC01000009">
    <property type="protein sequence ID" value="GGI26758.1"/>
    <property type="molecule type" value="Genomic_DNA"/>
</dbReference>
<dbReference type="Proteomes" id="UP000593880">
    <property type="component" value="Chromosome"/>
</dbReference>
<comment type="similarity">
    <text evidence="1">Belongs to the SCO1/2 family.</text>
</comment>